<gene>
    <name evidence="2" type="ORF">ACFP7A_00925</name>
</gene>
<dbReference type="Gene3D" id="3.90.320.10">
    <property type="match status" value="1"/>
</dbReference>
<dbReference type="Pfam" id="PF10926">
    <property type="entry name" value="DUF2800"/>
    <property type="match status" value="1"/>
</dbReference>
<comment type="caution">
    <text evidence="2">The sequence shown here is derived from an EMBL/GenBank/DDBJ whole genome shotgun (WGS) entry which is preliminary data.</text>
</comment>
<dbReference type="InterPro" id="IPR021229">
    <property type="entry name" value="DUF2800"/>
</dbReference>
<accession>A0ABW1WDH3</accession>
<dbReference type="EMBL" id="JBHSTQ010000001">
    <property type="protein sequence ID" value="MFC6385150.1"/>
    <property type="molecule type" value="Genomic_DNA"/>
</dbReference>
<name>A0ABW1WDH3_9BACL</name>
<feature type="compositionally biased region" description="Polar residues" evidence="1">
    <location>
        <begin position="384"/>
        <end position="393"/>
    </location>
</feature>
<feature type="region of interest" description="Disordered" evidence="1">
    <location>
        <begin position="372"/>
        <end position="393"/>
    </location>
</feature>
<evidence type="ECO:0000313" key="3">
    <source>
        <dbReference type="Proteomes" id="UP001596267"/>
    </source>
</evidence>
<sequence>MTAVKEIDHAHRSHALLGASGAHKWLNCTPSARLEEQFPDTTSEYAKEGTLAHEIAELKLRKYFIEPMSSRTYNTRMNKFKRDEHYDDEMDKHTDTYLEYLKELSMSRPNAPFVTIEQRMDYSDYAPGGFGTADCIMIEGDTLFLNDFKYGKGVPVSAENNPQMMLYALGALKKYGILYPIEQVHLAIIQPRLDNISEWVFRREDLVIWGKNLVKPKAALADAGEGEFVPGDHCRFCRAKAQCRAYAGQFTALQDFGAPVKKPALLTDEEIGKVINIGQHLDNWIKAVKEYALSQCLAGNEIPGWKAVEGRGSRNYVDQDKAFAYLTEHGIDENILYDRVPLTVPKVEKLLKKKQYDELLVVPGLVEKTQGKPTLAPAKDKRQAITSATQDFS</sequence>
<organism evidence="2 3">
    <name type="scientific">Sporolactobacillus kofuensis</name>
    <dbReference type="NCBI Taxonomy" id="269672"/>
    <lineage>
        <taxon>Bacteria</taxon>
        <taxon>Bacillati</taxon>
        <taxon>Bacillota</taxon>
        <taxon>Bacilli</taxon>
        <taxon>Bacillales</taxon>
        <taxon>Sporolactobacillaceae</taxon>
        <taxon>Sporolactobacillus</taxon>
    </lineage>
</organism>
<proteinExistence type="predicted"/>
<reference evidence="3" key="1">
    <citation type="journal article" date="2019" name="Int. J. Syst. Evol. Microbiol.">
        <title>The Global Catalogue of Microorganisms (GCM) 10K type strain sequencing project: providing services to taxonomists for standard genome sequencing and annotation.</title>
        <authorList>
            <consortium name="The Broad Institute Genomics Platform"/>
            <consortium name="The Broad Institute Genome Sequencing Center for Infectious Disease"/>
            <person name="Wu L."/>
            <person name="Ma J."/>
        </authorList>
    </citation>
    <scope>NUCLEOTIDE SEQUENCE [LARGE SCALE GENOMIC DNA]</scope>
    <source>
        <strain evidence="3">CCUG 42001</strain>
    </source>
</reference>
<protein>
    <submittedName>
        <fullName evidence="2">DUF2800 domain-containing protein</fullName>
    </submittedName>
</protein>
<keyword evidence="3" id="KW-1185">Reference proteome</keyword>
<evidence type="ECO:0000313" key="2">
    <source>
        <dbReference type="EMBL" id="MFC6385150.1"/>
    </source>
</evidence>
<dbReference type="RefSeq" id="WP_253053688.1">
    <property type="nucleotide sequence ID" value="NZ_JAMXWN010000005.1"/>
</dbReference>
<dbReference type="InterPro" id="IPR011604">
    <property type="entry name" value="PDDEXK-like_dom_sf"/>
</dbReference>
<dbReference type="Proteomes" id="UP001596267">
    <property type="component" value="Unassembled WGS sequence"/>
</dbReference>
<evidence type="ECO:0000256" key="1">
    <source>
        <dbReference type="SAM" id="MobiDB-lite"/>
    </source>
</evidence>